<keyword evidence="1" id="KW-0812">Transmembrane</keyword>
<sequence length="138" mass="14540">MARETCVACRGTGRGSGVGGDCVVCNGMGTIWVPGNPKPGPIGGPGPGTSGSESFEDWAASMLGLASWGIVTYYGVTGTDLEWYWPLIGGVLAGLFVVWLFKGPLRFLLILAKYILFIGGLAWGIYLIYLVVKAFSEA</sequence>
<proteinExistence type="predicted"/>
<comment type="caution">
    <text evidence="2">The sequence shown here is derived from an EMBL/GenBank/DDBJ whole genome shotgun (WGS) entry which is preliminary data.</text>
</comment>
<dbReference type="RefSeq" id="WP_266012610.1">
    <property type="nucleotide sequence ID" value="NZ_JAPFQP010000002.1"/>
</dbReference>
<accession>A0AAE3MLN5</accession>
<keyword evidence="1" id="KW-0472">Membrane</keyword>
<protein>
    <submittedName>
        <fullName evidence="2">Uncharacterized protein</fullName>
    </submittedName>
</protein>
<feature type="transmembrane region" description="Helical" evidence="1">
    <location>
        <begin position="83"/>
        <end position="101"/>
    </location>
</feature>
<organism evidence="2 3">
    <name type="scientific">Lentiprolixibacter aurantiacus</name>
    <dbReference type="NCBI Taxonomy" id="2993939"/>
    <lineage>
        <taxon>Bacteria</taxon>
        <taxon>Pseudomonadati</taxon>
        <taxon>Bacteroidota</taxon>
        <taxon>Flavobacteriia</taxon>
        <taxon>Flavobacteriales</taxon>
        <taxon>Flavobacteriaceae</taxon>
        <taxon>Lentiprolixibacter</taxon>
    </lineage>
</organism>
<gene>
    <name evidence="2" type="ORF">OO016_08890</name>
</gene>
<dbReference type="AlphaFoldDB" id="A0AAE3MLN5"/>
<keyword evidence="3" id="KW-1185">Reference proteome</keyword>
<feature type="transmembrane region" description="Helical" evidence="1">
    <location>
        <begin position="107"/>
        <end position="132"/>
    </location>
</feature>
<keyword evidence="1" id="KW-1133">Transmembrane helix</keyword>
<dbReference type="Proteomes" id="UP001207116">
    <property type="component" value="Unassembled WGS sequence"/>
</dbReference>
<evidence type="ECO:0000313" key="2">
    <source>
        <dbReference type="EMBL" id="MCX2719718.1"/>
    </source>
</evidence>
<dbReference type="EMBL" id="JAPFQP010000002">
    <property type="protein sequence ID" value="MCX2719718.1"/>
    <property type="molecule type" value="Genomic_DNA"/>
</dbReference>
<reference evidence="2" key="1">
    <citation type="submission" date="2022-11" db="EMBL/GenBank/DDBJ databases">
        <title>The characterization of three novel Bacteroidetes species and genomic analysis of their roles in tidal elemental geochemical cycles.</title>
        <authorList>
            <person name="Ma K.-J."/>
        </authorList>
    </citation>
    <scope>NUCLEOTIDE SEQUENCE</scope>
    <source>
        <strain evidence="2">M415</strain>
    </source>
</reference>
<name>A0AAE3MLN5_9FLAO</name>
<evidence type="ECO:0000313" key="3">
    <source>
        <dbReference type="Proteomes" id="UP001207116"/>
    </source>
</evidence>
<evidence type="ECO:0000256" key="1">
    <source>
        <dbReference type="SAM" id="Phobius"/>
    </source>
</evidence>